<keyword evidence="10" id="KW-1185">Reference proteome</keyword>
<dbReference type="Gene3D" id="1.10.10.1460">
    <property type="match status" value="1"/>
</dbReference>
<feature type="compositionally biased region" description="Polar residues" evidence="8">
    <location>
        <begin position="66"/>
        <end position="78"/>
    </location>
</feature>
<feature type="region of interest" description="Disordered" evidence="8">
    <location>
        <begin position="269"/>
        <end position="447"/>
    </location>
</feature>
<feature type="region of interest" description="Disordered" evidence="8">
    <location>
        <begin position="1"/>
        <end position="34"/>
    </location>
</feature>
<feature type="region of interest" description="Disordered" evidence="8">
    <location>
        <begin position="498"/>
        <end position="517"/>
    </location>
</feature>
<sequence length="613" mass="67297">MTDVASVRSEIKTWERSFKEEHGRHPSVEDVRNNPSIADKYRVYKKLTKALQNPALPKSGPVKQTVPLTSFNPFSPTKTKGKQKQPESPLQTKFWQSNNPFATPSKLTPNPRIREPSPSPALPHSAASISTSALKLPIAPLNAIPEPPDAVVRARKRLRGEPVSPSPNKDKRRRVHSSQQPFARRHSAESSSSGDDDDGIASSSFFDDSPMKAPSGCGSRAFKVLFEDKESLSATNKKLQAALGRARSNNSSTGLFGKAVKYTSSISFDDEMGWEDGTSAGKREPAASSKAITAKQRLRRWAPTKDNLNEPGQQGIREPPSKVNVAKKPPKRVAVSDASDDDRRQGSCSTSVKPILFPLLPPSPPPADSSSSNVPKNSALIKIKGKTNHKKAKLTAKDNEDEDEDNSASDTTRIKVVRPRSFTRGVTPHIGDDNTAGSDNEDMDSIDSDPILRYFQHARPNSGGGFTSFVSSEGEEDFAEDEDVDHFAEVEFDTTGRTRLSHHKKRDDTHGEGSVEVNLPDKLKDLLALSASDSRARDENLKQDLVVEKLLYGRRGGHYDGSRGGEIWEIGDVSGVDYEDDGNPLDFKHKRVEAKGEEDDWEGEPIPWEIGEL</sequence>
<evidence type="ECO:0000256" key="4">
    <source>
        <dbReference type="ARBA" id="ARBA00022705"/>
    </source>
</evidence>
<dbReference type="InterPro" id="IPR040203">
    <property type="entry name" value="Sld2"/>
</dbReference>
<dbReference type="GO" id="GO:0006270">
    <property type="term" value="P:DNA replication initiation"/>
    <property type="evidence" value="ECO:0007669"/>
    <property type="project" value="UniProtKB-UniRule"/>
</dbReference>
<comment type="subcellular location">
    <subcellularLocation>
        <location evidence="1 7">Nucleus</location>
    </subcellularLocation>
</comment>
<feature type="compositionally biased region" description="Basic and acidic residues" evidence="8">
    <location>
        <begin position="506"/>
        <end position="517"/>
    </location>
</feature>
<dbReference type="GO" id="GO:1902977">
    <property type="term" value="P:mitotic DNA replication preinitiation complex assembly"/>
    <property type="evidence" value="ECO:0007669"/>
    <property type="project" value="TreeGrafter"/>
</dbReference>
<dbReference type="AlphaFoldDB" id="A0A9P7V273"/>
<evidence type="ECO:0000313" key="10">
    <source>
        <dbReference type="Proteomes" id="UP001049176"/>
    </source>
</evidence>
<keyword evidence="4 7" id="KW-0235">DNA replication</keyword>
<gene>
    <name evidence="9" type="ORF">E1B28_000863</name>
</gene>
<reference evidence="9" key="1">
    <citation type="journal article" date="2021" name="Genome Biol. Evol.">
        <title>The assembled and annotated genome of the fairy-ring fungus Marasmius oreades.</title>
        <authorList>
            <person name="Hiltunen M."/>
            <person name="Ament-Velasquez S.L."/>
            <person name="Johannesson H."/>
        </authorList>
    </citation>
    <scope>NUCLEOTIDE SEQUENCE</scope>
    <source>
        <strain evidence="9">03SP1</strain>
    </source>
</reference>
<dbReference type="Proteomes" id="UP001049176">
    <property type="component" value="Chromosome 1"/>
</dbReference>
<keyword evidence="6 7" id="KW-0131">Cell cycle</keyword>
<feature type="compositionally biased region" description="Basic and acidic residues" evidence="8">
    <location>
        <begin position="9"/>
        <end position="32"/>
    </location>
</feature>
<dbReference type="RefSeq" id="XP_043015446.1">
    <property type="nucleotide sequence ID" value="XM_043146741.1"/>
</dbReference>
<evidence type="ECO:0000256" key="5">
    <source>
        <dbReference type="ARBA" id="ARBA00023242"/>
    </source>
</evidence>
<name>A0A9P7V273_9AGAR</name>
<dbReference type="PANTHER" id="PTHR28124:SF1">
    <property type="entry name" value="DNA REPLICATION REGULATOR SLD2"/>
    <property type="match status" value="1"/>
</dbReference>
<dbReference type="CDD" id="cd22289">
    <property type="entry name" value="RecQL4_SLD2_NTD"/>
    <property type="match status" value="1"/>
</dbReference>
<dbReference type="GeneID" id="66069939"/>
<dbReference type="GO" id="GO:0003688">
    <property type="term" value="F:DNA replication origin binding"/>
    <property type="evidence" value="ECO:0007669"/>
    <property type="project" value="TreeGrafter"/>
</dbReference>
<keyword evidence="5 7" id="KW-0539">Nucleus</keyword>
<feature type="compositionally biased region" description="Basic residues" evidence="8">
    <location>
        <begin position="383"/>
        <end position="394"/>
    </location>
</feature>
<dbReference type="Pfam" id="PF11719">
    <property type="entry name" value="Drc1-Sld2"/>
    <property type="match status" value="1"/>
</dbReference>
<comment type="caution">
    <text evidence="9">The sequence shown here is derived from an EMBL/GenBank/DDBJ whole genome shotgun (WGS) entry which is preliminary data.</text>
</comment>
<dbReference type="KEGG" id="more:E1B28_000863"/>
<dbReference type="FunFam" id="1.10.10.1460:FF:000001">
    <property type="entry name" value="DNA replication regulator Sld2"/>
    <property type="match status" value="1"/>
</dbReference>
<organism evidence="9 10">
    <name type="scientific">Marasmius oreades</name>
    <name type="common">fairy-ring Marasmius</name>
    <dbReference type="NCBI Taxonomy" id="181124"/>
    <lineage>
        <taxon>Eukaryota</taxon>
        <taxon>Fungi</taxon>
        <taxon>Dikarya</taxon>
        <taxon>Basidiomycota</taxon>
        <taxon>Agaricomycotina</taxon>
        <taxon>Agaricomycetes</taxon>
        <taxon>Agaricomycetidae</taxon>
        <taxon>Agaricales</taxon>
        <taxon>Marasmiineae</taxon>
        <taxon>Marasmiaceae</taxon>
        <taxon>Marasmius</taxon>
    </lineage>
</organism>
<evidence type="ECO:0000313" key="9">
    <source>
        <dbReference type="EMBL" id="KAG7098976.1"/>
    </source>
</evidence>
<protein>
    <recommendedName>
        <fullName evidence="3 7">DNA replication regulator SLD2</fullName>
    </recommendedName>
</protein>
<dbReference type="PANTHER" id="PTHR28124">
    <property type="entry name" value="DNA REPLICATION REGULATOR SLD2"/>
    <property type="match status" value="1"/>
</dbReference>
<comment type="similarity">
    <text evidence="2 7">Belongs to the SLD2 family.</text>
</comment>
<evidence type="ECO:0000256" key="3">
    <source>
        <dbReference type="ARBA" id="ARBA00018363"/>
    </source>
</evidence>
<evidence type="ECO:0000256" key="2">
    <source>
        <dbReference type="ARBA" id="ARBA00007276"/>
    </source>
</evidence>
<feature type="compositionally biased region" description="Polar residues" evidence="8">
    <location>
        <begin position="86"/>
        <end position="108"/>
    </location>
</feature>
<dbReference type="EMBL" id="CM032181">
    <property type="protein sequence ID" value="KAG7098976.1"/>
    <property type="molecule type" value="Genomic_DNA"/>
</dbReference>
<comment type="function">
    <text evidence="7">Has a role in the initiation of DNA replication. Required at S-phase checkpoint.</text>
</comment>
<dbReference type="GO" id="GO:0003697">
    <property type="term" value="F:single-stranded DNA binding"/>
    <property type="evidence" value="ECO:0007669"/>
    <property type="project" value="TreeGrafter"/>
</dbReference>
<evidence type="ECO:0000256" key="1">
    <source>
        <dbReference type="ARBA" id="ARBA00004123"/>
    </source>
</evidence>
<dbReference type="GO" id="GO:0000727">
    <property type="term" value="P:double-strand break repair via break-induced replication"/>
    <property type="evidence" value="ECO:0007669"/>
    <property type="project" value="TreeGrafter"/>
</dbReference>
<evidence type="ECO:0000256" key="6">
    <source>
        <dbReference type="ARBA" id="ARBA00023306"/>
    </source>
</evidence>
<feature type="region of interest" description="Disordered" evidence="8">
    <location>
        <begin position="590"/>
        <end position="613"/>
    </location>
</feature>
<feature type="region of interest" description="Disordered" evidence="8">
    <location>
        <begin position="51"/>
        <end position="218"/>
    </location>
</feature>
<dbReference type="OrthoDB" id="8775810at2759"/>
<dbReference type="GO" id="GO:0031261">
    <property type="term" value="C:DNA replication preinitiation complex"/>
    <property type="evidence" value="ECO:0007669"/>
    <property type="project" value="TreeGrafter"/>
</dbReference>
<proteinExistence type="inferred from homology"/>
<accession>A0A9P7V273</accession>
<dbReference type="InterPro" id="IPR021110">
    <property type="entry name" value="DNA_rep_checkpnt_protein"/>
</dbReference>
<evidence type="ECO:0000256" key="7">
    <source>
        <dbReference type="RuleBase" id="RU367067"/>
    </source>
</evidence>
<evidence type="ECO:0000256" key="8">
    <source>
        <dbReference type="SAM" id="MobiDB-lite"/>
    </source>
</evidence>